<dbReference type="GO" id="GO:0003677">
    <property type="term" value="F:DNA binding"/>
    <property type="evidence" value="ECO:0007669"/>
    <property type="project" value="InterPro"/>
</dbReference>
<organism evidence="1 2">
    <name type="scientific">Anaeroglobus geminatus F0357</name>
    <dbReference type="NCBI Taxonomy" id="861450"/>
    <lineage>
        <taxon>Bacteria</taxon>
        <taxon>Bacillati</taxon>
        <taxon>Bacillota</taxon>
        <taxon>Negativicutes</taxon>
        <taxon>Veillonellales</taxon>
        <taxon>Veillonellaceae</taxon>
        <taxon>Anaeroglobus</taxon>
    </lineage>
</organism>
<dbReference type="RefSeq" id="WP_006789241.1">
    <property type="nucleotide sequence ID" value="NZ_JH417567.1"/>
</dbReference>
<dbReference type="PANTHER" id="PTHR30514:SF1">
    <property type="entry name" value="HTH-TYPE TRANSCRIPTIONAL REGULATOR HEXR-RELATED"/>
    <property type="match status" value="1"/>
</dbReference>
<reference evidence="1 2" key="1">
    <citation type="submission" date="2011-08" db="EMBL/GenBank/DDBJ databases">
        <authorList>
            <person name="Weinstock G."/>
            <person name="Sodergren E."/>
            <person name="Clifton S."/>
            <person name="Fulton L."/>
            <person name="Fulton B."/>
            <person name="Courtney L."/>
            <person name="Fronick C."/>
            <person name="Harrison M."/>
            <person name="Strong C."/>
            <person name="Farmer C."/>
            <person name="Delahaunty K."/>
            <person name="Markovic C."/>
            <person name="Hall O."/>
            <person name="Minx P."/>
            <person name="Tomlinson C."/>
            <person name="Mitreva M."/>
            <person name="Hou S."/>
            <person name="Chen J."/>
            <person name="Wollam A."/>
            <person name="Pepin K.H."/>
            <person name="Johnson M."/>
            <person name="Bhonagiri V."/>
            <person name="Zhang X."/>
            <person name="Suruliraj S."/>
            <person name="Warren W."/>
            <person name="Chinwalla A."/>
            <person name="Mardis E.R."/>
            <person name="Wilson R.K."/>
        </authorList>
    </citation>
    <scope>NUCLEOTIDE SEQUENCE [LARGE SCALE GENOMIC DNA]</scope>
    <source>
        <strain evidence="1 2">F0357</strain>
    </source>
</reference>
<dbReference type="Gene3D" id="3.40.50.10490">
    <property type="entry name" value="Glucose-6-phosphate isomerase like protein, domain 1"/>
    <property type="match status" value="1"/>
</dbReference>
<gene>
    <name evidence="1" type="ORF">HMPREF0080_00256</name>
</gene>
<accession>G9YF46</accession>
<evidence type="ECO:0000313" key="2">
    <source>
        <dbReference type="Proteomes" id="UP000005481"/>
    </source>
</evidence>
<dbReference type="GO" id="GO:1901135">
    <property type="term" value="P:carbohydrate derivative metabolic process"/>
    <property type="evidence" value="ECO:0007669"/>
    <property type="project" value="InterPro"/>
</dbReference>
<evidence type="ECO:0000313" key="1">
    <source>
        <dbReference type="EMBL" id="EHM43381.1"/>
    </source>
</evidence>
<name>G9YF46_9FIRM</name>
<dbReference type="eggNOG" id="COG1737">
    <property type="taxonomic scope" value="Bacteria"/>
</dbReference>
<dbReference type="GO" id="GO:0097367">
    <property type="term" value="F:carbohydrate derivative binding"/>
    <property type="evidence" value="ECO:0007669"/>
    <property type="project" value="InterPro"/>
</dbReference>
<dbReference type="GO" id="GO:0003700">
    <property type="term" value="F:DNA-binding transcription factor activity"/>
    <property type="evidence" value="ECO:0007669"/>
    <property type="project" value="InterPro"/>
</dbReference>
<proteinExistence type="predicted"/>
<dbReference type="InterPro" id="IPR046348">
    <property type="entry name" value="SIS_dom_sf"/>
</dbReference>
<dbReference type="Proteomes" id="UP000005481">
    <property type="component" value="Unassembled WGS sequence"/>
</dbReference>
<dbReference type="PANTHER" id="PTHR30514">
    <property type="entry name" value="GLUCOKINASE"/>
    <property type="match status" value="1"/>
</dbReference>
<dbReference type="STRING" id="861450.HMPREF0080_00256"/>
<dbReference type="AlphaFoldDB" id="G9YF46"/>
<protein>
    <submittedName>
        <fullName evidence="1">Uncharacterized protein</fullName>
    </submittedName>
</protein>
<dbReference type="InterPro" id="IPR047640">
    <property type="entry name" value="RpiR-like"/>
</dbReference>
<dbReference type="EMBL" id="AGCJ01000009">
    <property type="protein sequence ID" value="EHM43381.1"/>
    <property type="molecule type" value="Genomic_DNA"/>
</dbReference>
<comment type="caution">
    <text evidence="1">The sequence shown here is derived from an EMBL/GenBank/DDBJ whole genome shotgun (WGS) entry which is preliminary data.</text>
</comment>
<keyword evidence="2" id="KW-1185">Reference proteome</keyword>
<dbReference type="SUPFAM" id="SSF53697">
    <property type="entry name" value="SIS domain"/>
    <property type="match status" value="1"/>
</dbReference>
<dbReference type="HOGENOM" id="CLU_2420574_0_0_9"/>
<sequence length="91" mass="10172">MYFRYAGIAKKKGAAVIVITGHILSPLAKIADICLHGIGREANYSTEAGTSRMVHMDIGEVLYTRITMADSDGFRKNMERMRHETGKKRLT</sequence>